<protein>
    <submittedName>
        <fullName evidence="1">Host attachment protein</fullName>
    </submittedName>
</protein>
<dbReference type="RefSeq" id="WP_138400196.1">
    <property type="nucleotide sequence ID" value="NZ_JBAFVI010000010.1"/>
</dbReference>
<dbReference type="Pfam" id="PF10116">
    <property type="entry name" value="Host_attach"/>
    <property type="match status" value="1"/>
</dbReference>
<dbReference type="Proteomes" id="UP000305131">
    <property type="component" value="Unassembled WGS sequence"/>
</dbReference>
<comment type="caution">
    <text evidence="1">The sequence shown here is derived from an EMBL/GenBank/DDBJ whole genome shotgun (WGS) entry which is preliminary data.</text>
</comment>
<dbReference type="InterPro" id="IPR019291">
    <property type="entry name" value="Host_attachment_protein"/>
</dbReference>
<name>A0A6C1KCQ6_XANAU</name>
<dbReference type="GeneID" id="95774648"/>
<reference evidence="1 2" key="1">
    <citation type="submission" date="2019-05" db="EMBL/GenBank/DDBJ databases">
        <authorList>
            <person name="Zhou X."/>
        </authorList>
    </citation>
    <scope>NUCLEOTIDE SEQUENCE [LARGE SCALE GENOMIC DNA]</scope>
    <source>
        <strain evidence="1 2">DSM 432</strain>
    </source>
</reference>
<dbReference type="OrthoDB" id="9812459at2"/>
<organism evidence="1 2">
    <name type="scientific">Xanthobacter autotrophicus</name>
    <dbReference type="NCBI Taxonomy" id="280"/>
    <lineage>
        <taxon>Bacteria</taxon>
        <taxon>Pseudomonadati</taxon>
        <taxon>Pseudomonadota</taxon>
        <taxon>Alphaproteobacteria</taxon>
        <taxon>Hyphomicrobiales</taxon>
        <taxon>Xanthobacteraceae</taxon>
        <taxon>Xanthobacter</taxon>
    </lineage>
</organism>
<accession>A0A6C1KCQ6</accession>
<dbReference type="AlphaFoldDB" id="A0A6C1KCQ6"/>
<dbReference type="EMBL" id="VAUP01000031">
    <property type="protein sequence ID" value="TLX42055.1"/>
    <property type="molecule type" value="Genomic_DNA"/>
</dbReference>
<evidence type="ECO:0000313" key="1">
    <source>
        <dbReference type="EMBL" id="TLX42055.1"/>
    </source>
</evidence>
<gene>
    <name evidence="1" type="ORF">FBQ73_14425</name>
</gene>
<proteinExistence type="predicted"/>
<sequence length="148" mass="15503">MTKLDKAHRLVVVCDGAKAILLADAGTALVPRLSVLETHDEPHPSTAALGTDRPGRVHESATTARSATEETDLHAQAEAAFLGRVAARIGVMVEAGTAPERILLVAPPRALGTLRGALSAKVKGRVDGEIAKDLVMLPVEEIGRHIVT</sequence>
<evidence type="ECO:0000313" key="2">
    <source>
        <dbReference type="Proteomes" id="UP000305131"/>
    </source>
</evidence>